<name>A0ACC1I2D5_9FUNG</name>
<sequence>MTVPTIDSNSIAECPAPEPGCSTVTAGSTETQTEEAEQRPVKAGEAPIKKEFLAKVTPAAATAAPITEPCTEPSTAPAKATGGQNANRRAQNKNKAYQVSTSDRLCAKLSLGEDCPFGDKCTFSHDIAKYLAEKPVDLGTQCVLFDTYGACKYGLRCRYAGAHTDAEHKQMRVEGKQQLYAHNDFGREIQIRMRKKQITFPRTDAFDRTCAASSSDETPITDQEPKRQKTAGRVDFRGKTYLAPLTTVGNLPFRRICKGFGVDITCSEMALAGNLLQGQQSEWALLKRHPSETLFGIQLAGNRADQLGRAAEAVGNECLVDFIDLNMGCPIDMAYNSGGGSALMAQSAKVERIVRTMRAV</sequence>
<accession>A0ACC1I2D5</accession>
<dbReference type="Proteomes" id="UP001150581">
    <property type="component" value="Unassembled WGS sequence"/>
</dbReference>
<keyword evidence="2" id="KW-1185">Reference proteome</keyword>
<feature type="non-terminal residue" evidence="1">
    <location>
        <position position="360"/>
    </location>
</feature>
<comment type="caution">
    <text evidence="1">The sequence shown here is derived from an EMBL/GenBank/DDBJ whole genome shotgun (WGS) entry which is preliminary data.</text>
</comment>
<organism evidence="1 2">
    <name type="scientific">Kickxella alabastrina</name>
    <dbReference type="NCBI Taxonomy" id="61397"/>
    <lineage>
        <taxon>Eukaryota</taxon>
        <taxon>Fungi</taxon>
        <taxon>Fungi incertae sedis</taxon>
        <taxon>Zoopagomycota</taxon>
        <taxon>Kickxellomycotina</taxon>
        <taxon>Kickxellomycetes</taxon>
        <taxon>Kickxellales</taxon>
        <taxon>Kickxellaceae</taxon>
        <taxon>Kickxella</taxon>
    </lineage>
</organism>
<protein>
    <submittedName>
        <fullName evidence="1">tRNA-dihydrouridine(47) synthase [NAD(P)(+)]-like protein</fullName>
        <ecNumber evidence="1">1.3.1.89</ecNumber>
    </submittedName>
</protein>
<proteinExistence type="predicted"/>
<gene>
    <name evidence="1" type="primary">DUS3L_1</name>
    <name evidence="1" type="ORF">LPJ66_010666</name>
</gene>
<keyword evidence="1" id="KW-0560">Oxidoreductase</keyword>
<dbReference type="EC" id="1.3.1.89" evidence="1"/>
<evidence type="ECO:0000313" key="1">
    <source>
        <dbReference type="EMBL" id="KAJ1884320.1"/>
    </source>
</evidence>
<reference evidence="1" key="1">
    <citation type="submission" date="2022-07" db="EMBL/GenBank/DDBJ databases">
        <title>Phylogenomic reconstructions and comparative analyses of Kickxellomycotina fungi.</title>
        <authorList>
            <person name="Reynolds N.K."/>
            <person name="Stajich J.E."/>
            <person name="Barry K."/>
            <person name="Grigoriev I.V."/>
            <person name="Crous P."/>
            <person name="Smith M.E."/>
        </authorList>
    </citation>
    <scope>NUCLEOTIDE SEQUENCE</scope>
    <source>
        <strain evidence="1">Benny 63K</strain>
    </source>
</reference>
<dbReference type="EMBL" id="JANBPG010002884">
    <property type="protein sequence ID" value="KAJ1884320.1"/>
    <property type="molecule type" value="Genomic_DNA"/>
</dbReference>
<evidence type="ECO:0000313" key="2">
    <source>
        <dbReference type="Proteomes" id="UP001150581"/>
    </source>
</evidence>